<name>A0ABQ1JJ17_9PROT</name>
<comment type="caution">
    <text evidence="1">The sequence shown here is derived from an EMBL/GenBank/DDBJ whole genome shotgun (WGS) entry which is preliminary data.</text>
</comment>
<proteinExistence type="predicted"/>
<reference evidence="2" key="1">
    <citation type="journal article" date="2019" name="Int. J. Syst. Evol. Microbiol.">
        <title>The Global Catalogue of Microorganisms (GCM) 10K type strain sequencing project: providing services to taxonomists for standard genome sequencing and annotation.</title>
        <authorList>
            <consortium name="The Broad Institute Genomics Platform"/>
            <consortium name="The Broad Institute Genome Sequencing Center for Infectious Disease"/>
            <person name="Wu L."/>
            <person name="Ma J."/>
        </authorList>
    </citation>
    <scope>NUCLEOTIDE SEQUENCE [LARGE SCALE GENOMIC DNA]</scope>
    <source>
        <strain evidence="2">CGMCC 1.15928</strain>
    </source>
</reference>
<dbReference type="RefSeq" id="WP_084392834.1">
    <property type="nucleotide sequence ID" value="NZ_BMKF01000002.1"/>
</dbReference>
<evidence type="ECO:0000313" key="2">
    <source>
        <dbReference type="Proteomes" id="UP000628854"/>
    </source>
</evidence>
<accession>A0ABQ1JJ17</accession>
<gene>
    <name evidence="1" type="ORF">GCM10011503_17820</name>
</gene>
<sequence length="109" mass="12354">MAPRHLGKFKVGFGFPFGFITNPFRTIDVYDDHIVTNGWGERSIQQINSSTRWSGEKGAYVIDANCDGRLGKFHETSFSNIRDYPRFEDAIRTALQASRDQAQRQGSPP</sequence>
<organism evidence="1 2">
    <name type="scientific">Henriciella pelagia</name>
    <dbReference type="NCBI Taxonomy" id="1977912"/>
    <lineage>
        <taxon>Bacteria</taxon>
        <taxon>Pseudomonadati</taxon>
        <taxon>Pseudomonadota</taxon>
        <taxon>Alphaproteobacteria</taxon>
        <taxon>Hyphomonadales</taxon>
        <taxon>Hyphomonadaceae</taxon>
        <taxon>Henriciella</taxon>
    </lineage>
</organism>
<protein>
    <submittedName>
        <fullName evidence="1">Uncharacterized protein</fullName>
    </submittedName>
</protein>
<dbReference type="Proteomes" id="UP000628854">
    <property type="component" value="Unassembled WGS sequence"/>
</dbReference>
<keyword evidence="2" id="KW-1185">Reference proteome</keyword>
<dbReference type="EMBL" id="BMKF01000002">
    <property type="protein sequence ID" value="GGB69625.1"/>
    <property type="molecule type" value="Genomic_DNA"/>
</dbReference>
<evidence type="ECO:0000313" key="1">
    <source>
        <dbReference type="EMBL" id="GGB69625.1"/>
    </source>
</evidence>